<organism evidence="4 5">
    <name type="scientific">Roseofilum reptotaenium AO1-A</name>
    <dbReference type="NCBI Taxonomy" id="1925591"/>
    <lineage>
        <taxon>Bacteria</taxon>
        <taxon>Bacillati</taxon>
        <taxon>Cyanobacteriota</taxon>
        <taxon>Cyanophyceae</taxon>
        <taxon>Desertifilales</taxon>
        <taxon>Desertifilaceae</taxon>
        <taxon>Roseofilum</taxon>
    </lineage>
</organism>
<dbReference type="Proteomes" id="UP000183940">
    <property type="component" value="Unassembled WGS sequence"/>
</dbReference>
<accession>A0A1L9QW72</accession>
<evidence type="ECO:0000313" key="5">
    <source>
        <dbReference type="Proteomes" id="UP000183940"/>
    </source>
</evidence>
<feature type="domain" description="MurNAc-LAA" evidence="3">
    <location>
        <begin position="68"/>
        <end position="181"/>
    </location>
</feature>
<gene>
    <name evidence="4" type="ORF">BI308_04360</name>
</gene>
<dbReference type="SUPFAM" id="SSF53187">
    <property type="entry name" value="Zn-dependent exopeptidases"/>
    <property type="match status" value="1"/>
</dbReference>
<comment type="caution">
    <text evidence="4">The sequence shown here is derived from an EMBL/GenBank/DDBJ whole genome shotgun (WGS) entry which is preliminary data.</text>
</comment>
<keyword evidence="5" id="KW-1185">Reference proteome</keyword>
<proteinExistence type="predicted"/>
<sequence>MGRIFLSAGHGGFENGMRDPGAIAGGTTEAREMIQLRDLVVAELRSRNLEVLSVPDDLSEAQTITWINSRARSGDIALEIHANAFYNPSVRGASVFYIANNEERRAHAELMLLALLRRVPQLPTRGAKPDSNSGLGRLAFIRNIYIPSLFMEVGLITNPEDRALLQNRRRDMALGIADGLSAWNRGVNPSPSPAPSPSPTPSSPTYPPINININGQIYGEEGMIINGNSYIPIDLVDQLGIDLSQDPDVRRINYRNIVYIKAIELRDYNISVSWENATRTVVLRSILKLCPGELDRIMGHGKTTEVQLMMFLKANDEKGLQQFPDLPRLYREEGSIEGVNYDIAFAQMCLETGFLRFGGEIQPNQNNFAGLGDVGGNAAGASFPSARIGVRAQIQQLKAYASTEPLVQELVAPRFRFVTRGIAPLIGQLSGRWSADPQYGQRILAILRRLYESAGLI</sequence>
<evidence type="ECO:0000259" key="3">
    <source>
        <dbReference type="SMART" id="SM00646"/>
    </source>
</evidence>
<keyword evidence="1 4" id="KW-0378">Hydrolase</keyword>
<reference evidence="4" key="1">
    <citation type="submission" date="2016-10" db="EMBL/GenBank/DDBJ databases">
        <title>CRISPR-Cas defence system in Roseofilum reptotaenium: evidence of a bacteriophage-cyanobacterium arms race in the coral black band disease.</title>
        <authorList>
            <person name="Buerger P."/>
            <person name="Wood-Charlson E.M."/>
            <person name="Weynberg K.D."/>
            <person name="Willis B."/>
            <person name="Van Oppen M.J."/>
        </authorList>
    </citation>
    <scope>NUCLEOTIDE SEQUENCE [LARGE SCALE GENOMIC DNA]</scope>
    <source>
        <strain evidence="4">AO1-A</strain>
    </source>
</reference>
<name>A0A1L9QW72_9CYAN</name>
<dbReference type="SMART" id="SM00646">
    <property type="entry name" value="Ami_3"/>
    <property type="match status" value="1"/>
</dbReference>
<dbReference type="GO" id="GO:0009253">
    <property type="term" value="P:peptidoglycan catabolic process"/>
    <property type="evidence" value="ECO:0007669"/>
    <property type="project" value="InterPro"/>
</dbReference>
<dbReference type="Gene3D" id="3.40.630.40">
    <property type="entry name" value="Zn-dependent exopeptidases"/>
    <property type="match status" value="1"/>
</dbReference>
<dbReference type="GO" id="GO:0030288">
    <property type="term" value="C:outer membrane-bounded periplasmic space"/>
    <property type="evidence" value="ECO:0007669"/>
    <property type="project" value="TreeGrafter"/>
</dbReference>
<feature type="compositionally biased region" description="Pro residues" evidence="2">
    <location>
        <begin position="190"/>
        <end position="206"/>
    </location>
</feature>
<evidence type="ECO:0000256" key="2">
    <source>
        <dbReference type="SAM" id="MobiDB-lite"/>
    </source>
</evidence>
<dbReference type="GO" id="GO:0004040">
    <property type="term" value="F:amidase activity"/>
    <property type="evidence" value="ECO:0007669"/>
    <property type="project" value="InterPro"/>
</dbReference>
<dbReference type="InterPro" id="IPR002901">
    <property type="entry name" value="MGlyc_endo_b_GlcNAc-like_dom"/>
</dbReference>
<protein>
    <submittedName>
        <fullName evidence="4">Cell wall hydrolase</fullName>
    </submittedName>
</protein>
<dbReference type="Pfam" id="PF01520">
    <property type="entry name" value="Amidase_3"/>
    <property type="match status" value="1"/>
</dbReference>
<dbReference type="Pfam" id="PF01832">
    <property type="entry name" value="Glucosaminidase"/>
    <property type="match status" value="1"/>
</dbReference>
<evidence type="ECO:0000313" key="4">
    <source>
        <dbReference type="EMBL" id="OJJ26928.1"/>
    </source>
</evidence>
<dbReference type="InterPro" id="IPR050695">
    <property type="entry name" value="N-acetylmuramoyl_amidase_3"/>
</dbReference>
<dbReference type="AlphaFoldDB" id="A0A1L9QW72"/>
<dbReference type="CDD" id="cd02696">
    <property type="entry name" value="MurNAc-LAA"/>
    <property type="match status" value="1"/>
</dbReference>
<dbReference type="STRING" id="1925591.BI308_04360"/>
<dbReference type="EMBL" id="MLAW01000004">
    <property type="protein sequence ID" value="OJJ26928.1"/>
    <property type="molecule type" value="Genomic_DNA"/>
</dbReference>
<dbReference type="GO" id="GO:0008745">
    <property type="term" value="F:N-acetylmuramoyl-L-alanine amidase activity"/>
    <property type="evidence" value="ECO:0007669"/>
    <property type="project" value="InterPro"/>
</dbReference>
<dbReference type="PANTHER" id="PTHR30404:SF0">
    <property type="entry name" value="N-ACETYLMURAMOYL-L-ALANINE AMIDASE AMIC"/>
    <property type="match status" value="1"/>
</dbReference>
<dbReference type="PANTHER" id="PTHR30404">
    <property type="entry name" value="N-ACETYLMURAMOYL-L-ALANINE AMIDASE"/>
    <property type="match status" value="1"/>
</dbReference>
<dbReference type="InterPro" id="IPR002508">
    <property type="entry name" value="MurNAc-LAA_cat"/>
</dbReference>
<feature type="region of interest" description="Disordered" evidence="2">
    <location>
        <begin position="186"/>
        <end position="206"/>
    </location>
</feature>
<evidence type="ECO:0000256" key="1">
    <source>
        <dbReference type="ARBA" id="ARBA00022801"/>
    </source>
</evidence>